<dbReference type="InterPro" id="IPR050784">
    <property type="entry name" value="IAP"/>
</dbReference>
<name>A0A814QQL6_9BILA</name>
<dbReference type="AlphaFoldDB" id="A0A814QQL6"/>
<dbReference type="PROSITE" id="PS50089">
    <property type="entry name" value="ZF_RING_2"/>
    <property type="match status" value="1"/>
</dbReference>
<dbReference type="Proteomes" id="UP000663860">
    <property type="component" value="Unassembled WGS sequence"/>
</dbReference>
<feature type="compositionally biased region" description="Polar residues" evidence="6">
    <location>
        <begin position="333"/>
        <end position="347"/>
    </location>
</feature>
<dbReference type="CDD" id="cd00022">
    <property type="entry name" value="BIR"/>
    <property type="match status" value="2"/>
</dbReference>
<dbReference type="Gene3D" id="3.30.40.10">
    <property type="entry name" value="Zinc/RING finger domain, C3HC4 (zinc finger)"/>
    <property type="match status" value="1"/>
</dbReference>
<proteinExistence type="inferred from homology"/>
<feature type="region of interest" description="Disordered" evidence="6">
    <location>
        <begin position="316"/>
        <end position="347"/>
    </location>
</feature>
<dbReference type="GO" id="GO:0008270">
    <property type="term" value="F:zinc ion binding"/>
    <property type="evidence" value="ECO:0007669"/>
    <property type="project" value="UniProtKB-KW"/>
</dbReference>
<organism evidence="8 10">
    <name type="scientific">Adineta steineri</name>
    <dbReference type="NCBI Taxonomy" id="433720"/>
    <lineage>
        <taxon>Eukaryota</taxon>
        <taxon>Metazoa</taxon>
        <taxon>Spiralia</taxon>
        <taxon>Gnathifera</taxon>
        <taxon>Rotifera</taxon>
        <taxon>Eurotatoria</taxon>
        <taxon>Bdelloidea</taxon>
        <taxon>Adinetida</taxon>
        <taxon>Adinetidae</taxon>
        <taxon>Adineta</taxon>
    </lineage>
</organism>
<dbReference type="GO" id="GO:0051726">
    <property type="term" value="P:regulation of cell cycle"/>
    <property type="evidence" value="ECO:0007669"/>
    <property type="project" value="TreeGrafter"/>
</dbReference>
<dbReference type="GO" id="GO:0005634">
    <property type="term" value="C:nucleus"/>
    <property type="evidence" value="ECO:0007669"/>
    <property type="project" value="TreeGrafter"/>
</dbReference>
<dbReference type="GO" id="GO:0043027">
    <property type="term" value="F:cysteine-type endopeptidase inhibitor activity involved in apoptotic process"/>
    <property type="evidence" value="ECO:0007669"/>
    <property type="project" value="TreeGrafter"/>
</dbReference>
<dbReference type="GO" id="GO:0061630">
    <property type="term" value="F:ubiquitin protein ligase activity"/>
    <property type="evidence" value="ECO:0007669"/>
    <property type="project" value="TreeGrafter"/>
</dbReference>
<dbReference type="InterPro" id="IPR001841">
    <property type="entry name" value="Znf_RING"/>
</dbReference>
<dbReference type="FunFam" id="1.10.1170.10:FF:000002">
    <property type="entry name" value="Baculoviral IAP repeat containing 7"/>
    <property type="match status" value="1"/>
</dbReference>
<dbReference type="GO" id="GO:0005737">
    <property type="term" value="C:cytoplasm"/>
    <property type="evidence" value="ECO:0007669"/>
    <property type="project" value="TreeGrafter"/>
</dbReference>
<evidence type="ECO:0000256" key="6">
    <source>
        <dbReference type="SAM" id="MobiDB-lite"/>
    </source>
</evidence>
<dbReference type="GO" id="GO:0043066">
    <property type="term" value="P:negative regulation of apoptotic process"/>
    <property type="evidence" value="ECO:0007669"/>
    <property type="project" value="TreeGrafter"/>
</dbReference>
<dbReference type="InterPro" id="IPR001370">
    <property type="entry name" value="BIR_rpt"/>
</dbReference>
<evidence type="ECO:0000256" key="3">
    <source>
        <dbReference type="ARBA" id="ARBA00022771"/>
    </source>
</evidence>
<keyword evidence="4" id="KW-0862">Zinc</keyword>
<evidence type="ECO:0000256" key="4">
    <source>
        <dbReference type="ARBA" id="ARBA00022833"/>
    </source>
</evidence>
<evidence type="ECO:0000313" key="9">
    <source>
        <dbReference type="EMBL" id="CAF3970603.1"/>
    </source>
</evidence>
<keyword evidence="3 5" id="KW-0863">Zinc-finger</keyword>
<dbReference type="PANTHER" id="PTHR10044:SF139">
    <property type="entry name" value="DEATH-ASSOCIATED INHIBITOR OF APOPTOSIS 2"/>
    <property type="match status" value="1"/>
</dbReference>
<dbReference type="GO" id="GO:0031398">
    <property type="term" value="P:positive regulation of protein ubiquitination"/>
    <property type="evidence" value="ECO:0007669"/>
    <property type="project" value="TreeGrafter"/>
</dbReference>
<gene>
    <name evidence="8" type="ORF">IZO911_LOCUS24250</name>
    <name evidence="9" type="ORF">KXQ929_LOCUS26751</name>
</gene>
<evidence type="ECO:0000256" key="2">
    <source>
        <dbReference type="ARBA" id="ARBA00022723"/>
    </source>
</evidence>
<comment type="caution">
    <text evidence="8">The sequence shown here is derived from an EMBL/GenBank/DDBJ whole genome shotgun (WGS) entry which is preliminary data.</text>
</comment>
<reference evidence="8" key="1">
    <citation type="submission" date="2021-02" db="EMBL/GenBank/DDBJ databases">
        <authorList>
            <person name="Nowell W R."/>
        </authorList>
    </citation>
    <scope>NUCLEOTIDE SEQUENCE</scope>
</reference>
<keyword evidence="2" id="KW-0479">Metal-binding</keyword>
<dbReference type="EMBL" id="CAJNOE010000290">
    <property type="protein sequence ID" value="CAF1122974.1"/>
    <property type="molecule type" value="Genomic_DNA"/>
</dbReference>
<protein>
    <recommendedName>
        <fullName evidence="7">RING-type domain-containing protein</fullName>
    </recommendedName>
</protein>
<dbReference type="Proteomes" id="UP000663868">
    <property type="component" value="Unassembled WGS sequence"/>
</dbReference>
<dbReference type="SMART" id="SM00238">
    <property type="entry name" value="BIR"/>
    <property type="match status" value="3"/>
</dbReference>
<evidence type="ECO:0000313" key="8">
    <source>
        <dbReference type="EMBL" id="CAF1122974.1"/>
    </source>
</evidence>
<dbReference type="Gene3D" id="1.10.1170.10">
    <property type="entry name" value="Inhibitor Of Apoptosis Protein (2mihbC-IAP-1), Chain A"/>
    <property type="match status" value="3"/>
</dbReference>
<dbReference type="Pfam" id="PF00653">
    <property type="entry name" value="BIR"/>
    <property type="match status" value="3"/>
</dbReference>
<evidence type="ECO:0000313" key="10">
    <source>
        <dbReference type="Proteomes" id="UP000663860"/>
    </source>
</evidence>
<dbReference type="SUPFAM" id="SSF57924">
    <property type="entry name" value="Inhibitor of apoptosis (IAP) repeat"/>
    <property type="match status" value="3"/>
</dbReference>
<dbReference type="InterPro" id="IPR013083">
    <property type="entry name" value="Znf_RING/FYVE/PHD"/>
</dbReference>
<dbReference type="Pfam" id="PF13920">
    <property type="entry name" value="zf-C3HC4_3"/>
    <property type="match status" value="1"/>
</dbReference>
<dbReference type="PROSITE" id="PS50143">
    <property type="entry name" value="BIR_REPEAT_2"/>
    <property type="match status" value="3"/>
</dbReference>
<dbReference type="EMBL" id="CAJOBB010002458">
    <property type="protein sequence ID" value="CAF3970603.1"/>
    <property type="molecule type" value="Genomic_DNA"/>
</dbReference>
<evidence type="ECO:0000259" key="7">
    <source>
        <dbReference type="PROSITE" id="PS50089"/>
    </source>
</evidence>
<feature type="domain" description="RING-type" evidence="7">
    <location>
        <begin position="511"/>
        <end position="546"/>
    </location>
</feature>
<evidence type="ECO:0000256" key="5">
    <source>
        <dbReference type="PROSITE-ProRule" id="PRU00175"/>
    </source>
</evidence>
<evidence type="ECO:0000256" key="1">
    <source>
        <dbReference type="ARBA" id="ARBA00006672"/>
    </source>
</evidence>
<accession>A0A814QQL6</accession>
<comment type="similarity">
    <text evidence="1">Belongs to the IAP family.</text>
</comment>
<dbReference type="PANTHER" id="PTHR10044">
    <property type="entry name" value="INHIBITOR OF APOPTOSIS"/>
    <property type="match status" value="1"/>
</dbReference>
<sequence>MLSKKQGVHSTFSMDAAGFYYTGHADTVRCDTCGLEVSEWTLDMRPFTIHSQRSPACDFVRSIKPEGTISSASILNFISTISTSNDDEKSSKRQKTDVQQGDFQLNILIEVNLLKQIRKRTFSHWPLRSLPSSAQMIQAGFFHCNVGDRVICLYCNIVCQQWTSNGDDPWDVHKTLSPKCPYVIAMMKRQQTASIHIVNEQNTRENTVGVTTDDPFRCHEVVYTAASNTDYIEIPRRYATFATWLTENTPSVDDLVRAGFFYSGTKTIVTCFYCNGSLQNWGKNDNPVIEHARWFPHCAYAKQLCGPELYGKIQESKNAQQARNEENGGNKRLGSSNNGSENRGQLNVSDESTLSRFVAARLDLTISQSLLSRNYKLSVIKRCYEDQLRIKHDDFIDDCDILVACMILQNQITYIGGKKENIIIPHEAIHKIREREQAVIRAREQAACSASLTNSSNDTNIEMTTSMESMTNTIKMATPKTTDQHVENLKSSVVHAVPNGEVDNSSTLNACLLCKTEEKRLACIPCGHLTVCTTCGRSLRLCPLCHREIEAFVRIYL</sequence>